<protein>
    <submittedName>
        <fullName evidence="4">Lysophospholipid acyltransferase family protein</fullName>
    </submittedName>
</protein>
<dbReference type="InterPro" id="IPR002123">
    <property type="entry name" value="Plipid/glycerol_acylTrfase"/>
</dbReference>
<dbReference type="EMBL" id="BAAAPN010000034">
    <property type="protein sequence ID" value="GAA1755443.1"/>
    <property type="molecule type" value="Genomic_DNA"/>
</dbReference>
<evidence type="ECO:0000313" key="4">
    <source>
        <dbReference type="EMBL" id="GAA1755443.1"/>
    </source>
</evidence>
<evidence type="ECO:0000256" key="1">
    <source>
        <dbReference type="ARBA" id="ARBA00022679"/>
    </source>
</evidence>
<evidence type="ECO:0000313" key="5">
    <source>
        <dbReference type="Proteomes" id="UP001501475"/>
    </source>
</evidence>
<gene>
    <name evidence="4" type="ORF">GCM10009810_14020</name>
</gene>
<dbReference type="SMART" id="SM00563">
    <property type="entry name" value="PlsC"/>
    <property type="match status" value="1"/>
</dbReference>
<evidence type="ECO:0000259" key="3">
    <source>
        <dbReference type="SMART" id="SM00563"/>
    </source>
</evidence>
<dbReference type="SUPFAM" id="SSF69593">
    <property type="entry name" value="Glycerol-3-phosphate (1)-acyltransferase"/>
    <property type="match status" value="1"/>
</dbReference>
<keyword evidence="5" id="KW-1185">Reference proteome</keyword>
<name>A0ABN2KH44_9MICO</name>
<dbReference type="PANTHER" id="PTHR10434">
    <property type="entry name" value="1-ACYL-SN-GLYCEROL-3-PHOSPHATE ACYLTRANSFERASE"/>
    <property type="match status" value="1"/>
</dbReference>
<proteinExistence type="predicted"/>
<sequence>MWYWFFKFVGVGPIAWWYFRMRWTGRENIPRTGPVILAANHVNFLDPVGVSMGAPRKVVYAAKSKYYAGRGIGGRLLGWFLRAIGQLPIDPESAKTADPALAAARDLLEAGGVVAIFPEGTRSPDGRLHRGHTGVARVALPREVPIVPVGVLGTRGLTVKGKLLPRRGHIRIAYGTPLDLTPWRGRADDPAAWREVTDELMRRIQELTGQEYVDRYPTRAETDSRDA</sequence>
<dbReference type="Proteomes" id="UP001501475">
    <property type="component" value="Unassembled WGS sequence"/>
</dbReference>
<organism evidence="4 5">
    <name type="scientific">Nostocoides vanveenii</name>
    <dbReference type="NCBI Taxonomy" id="330835"/>
    <lineage>
        <taxon>Bacteria</taxon>
        <taxon>Bacillati</taxon>
        <taxon>Actinomycetota</taxon>
        <taxon>Actinomycetes</taxon>
        <taxon>Micrococcales</taxon>
        <taxon>Intrasporangiaceae</taxon>
        <taxon>Nostocoides</taxon>
    </lineage>
</organism>
<accession>A0ABN2KH44</accession>
<dbReference type="Pfam" id="PF01553">
    <property type="entry name" value="Acyltransferase"/>
    <property type="match status" value="1"/>
</dbReference>
<dbReference type="CDD" id="cd07989">
    <property type="entry name" value="LPLAT_AGPAT-like"/>
    <property type="match status" value="1"/>
</dbReference>
<reference evidence="4 5" key="1">
    <citation type="journal article" date="2019" name="Int. J. Syst. Evol. Microbiol.">
        <title>The Global Catalogue of Microorganisms (GCM) 10K type strain sequencing project: providing services to taxonomists for standard genome sequencing and annotation.</title>
        <authorList>
            <consortium name="The Broad Institute Genomics Platform"/>
            <consortium name="The Broad Institute Genome Sequencing Center for Infectious Disease"/>
            <person name="Wu L."/>
            <person name="Ma J."/>
        </authorList>
    </citation>
    <scope>NUCLEOTIDE SEQUENCE [LARGE SCALE GENOMIC DNA]</scope>
    <source>
        <strain evidence="4 5">JCM 15591</strain>
    </source>
</reference>
<dbReference type="RefSeq" id="WP_324388034.1">
    <property type="nucleotide sequence ID" value="NZ_BAAAPN010000034.1"/>
</dbReference>
<comment type="caution">
    <text evidence="4">The sequence shown here is derived from an EMBL/GenBank/DDBJ whole genome shotgun (WGS) entry which is preliminary data.</text>
</comment>
<dbReference type="PANTHER" id="PTHR10434:SF11">
    <property type="entry name" value="1-ACYL-SN-GLYCEROL-3-PHOSPHATE ACYLTRANSFERASE"/>
    <property type="match status" value="1"/>
</dbReference>
<keyword evidence="2 4" id="KW-0012">Acyltransferase</keyword>
<dbReference type="GO" id="GO:0016746">
    <property type="term" value="F:acyltransferase activity"/>
    <property type="evidence" value="ECO:0007669"/>
    <property type="project" value="UniProtKB-KW"/>
</dbReference>
<keyword evidence="1" id="KW-0808">Transferase</keyword>
<evidence type="ECO:0000256" key="2">
    <source>
        <dbReference type="ARBA" id="ARBA00023315"/>
    </source>
</evidence>
<feature type="domain" description="Phospholipid/glycerol acyltransferase" evidence="3">
    <location>
        <begin position="35"/>
        <end position="154"/>
    </location>
</feature>